<gene>
    <name evidence="2" type="ORF">B0H16DRAFT_1704866</name>
</gene>
<evidence type="ECO:0000313" key="3">
    <source>
        <dbReference type="Proteomes" id="UP001215598"/>
    </source>
</evidence>
<keyword evidence="1" id="KW-1133">Transmembrane helix</keyword>
<dbReference type="Proteomes" id="UP001215598">
    <property type="component" value="Unassembled WGS sequence"/>
</dbReference>
<accession>A0AAD7GSB7</accession>
<evidence type="ECO:0000256" key="1">
    <source>
        <dbReference type="SAM" id="Phobius"/>
    </source>
</evidence>
<feature type="transmembrane region" description="Helical" evidence="1">
    <location>
        <begin position="60"/>
        <end position="85"/>
    </location>
</feature>
<dbReference type="EMBL" id="JARKIB010000491">
    <property type="protein sequence ID" value="KAJ7704202.1"/>
    <property type="molecule type" value="Genomic_DNA"/>
</dbReference>
<dbReference type="AlphaFoldDB" id="A0AAD7GSB7"/>
<feature type="non-terminal residue" evidence="2">
    <location>
        <position position="97"/>
    </location>
</feature>
<keyword evidence="1" id="KW-0812">Transmembrane</keyword>
<keyword evidence="3" id="KW-1185">Reference proteome</keyword>
<comment type="caution">
    <text evidence="2">The sequence shown here is derived from an EMBL/GenBank/DDBJ whole genome shotgun (WGS) entry which is preliminary data.</text>
</comment>
<keyword evidence="1" id="KW-0472">Membrane</keyword>
<sequence>MTSITMNYIVNSSSFDYDWFALSSGVVNAFVQFVLYGVYIVLFLLAIYTLARRKSAGKKLLLGYTWAMAVFGTVQLVLCLVELWIGARFVGVLVKQD</sequence>
<proteinExistence type="predicted"/>
<name>A0AAD7GSB7_9AGAR</name>
<feature type="transmembrane region" description="Helical" evidence="1">
    <location>
        <begin position="20"/>
        <end position="48"/>
    </location>
</feature>
<organism evidence="2 3">
    <name type="scientific">Mycena metata</name>
    <dbReference type="NCBI Taxonomy" id="1033252"/>
    <lineage>
        <taxon>Eukaryota</taxon>
        <taxon>Fungi</taxon>
        <taxon>Dikarya</taxon>
        <taxon>Basidiomycota</taxon>
        <taxon>Agaricomycotina</taxon>
        <taxon>Agaricomycetes</taxon>
        <taxon>Agaricomycetidae</taxon>
        <taxon>Agaricales</taxon>
        <taxon>Marasmiineae</taxon>
        <taxon>Mycenaceae</taxon>
        <taxon>Mycena</taxon>
    </lineage>
</organism>
<reference evidence="2" key="1">
    <citation type="submission" date="2023-03" db="EMBL/GenBank/DDBJ databases">
        <title>Massive genome expansion in bonnet fungi (Mycena s.s.) driven by repeated elements and novel gene families across ecological guilds.</title>
        <authorList>
            <consortium name="Lawrence Berkeley National Laboratory"/>
            <person name="Harder C.B."/>
            <person name="Miyauchi S."/>
            <person name="Viragh M."/>
            <person name="Kuo A."/>
            <person name="Thoen E."/>
            <person name="Andreopoulos B."/>
            <person name="Lu D."/>
            <person name="Skrede I."/>
            <person name="Drula E."/>
            <person name="Henrissat B."/>
            <person name="Morin E."/>
            <person name="Kohler A."/>
            <person name="Barry K."/>
            <person name="LaButti K."/>
            <person name="Morin E."/>
            <person name="Salamov A."/>
            <person name="Lipzen A."/>
            <person name="Mereny Z."/>
            <person name="Hegedus B."/>
            <person name="Baldrian P."/>
            <person name="Stursova M."/>
            <person name="Weitz H."/>
            <person name="Taylor A."/>
            <person name="Grigoriev I.V."/>
            <person name="Nagy L.G."/>
            <person name="Martin F."/>
            <person name="Kauserud H."/>
        </authorList>
    </citation>
    <scope>NUCLEOTIDE SEQUENCE</scope>
    <source>
        <strain evidence="2">CBHHK182m</strain>
    </source>
</reference>
<protein>
    <submittedName>
        <fullName evidence="2">Uncharacterized protein</fullName>
    </submittedName>
</protein>
<evidence type="ECO:0000313" key="2">
    <source>
        <dbReference type="EMBL" id="KAJ7704202.1"/>
    </source>
</evidence>